<name>A0A7X6R3J9_9NOCA</name>
<organism evidence="1 2">
    <name type="scientific">Nocardia gamkensis</name>
    <dbReference type="NCBI Taxonomy" id="352869"/>
    <lineage>
        <taxon>Bacteria</taxon>
        <taxon>Bacillati</taxon>
        <taxon>Actinomycetota</taxon>
        <taxon>Actinomycetes</taxon>
        <taxon>Mycobacteriales</taxon>
        <taxon>Nocardiaceae</taxon>
        <taxon>Nocardia</taxon>
    </lineage>
</organism>
<proteinExistence type="predicted"/>
<dbReference type="AlphaFoldDB" id="A0A7X6R3J9"/>
<dbReference type="EMBL" id="JAAXOS010000007">
    <property type="protein sequence ID" value="NKY27550.1"/>
    <property type="molecule type" value="Genomic_DNA"/>
</dbReference>
<gene>
    <name evidence="1" type="ORF">HGB38_15115</name>
</gene>
<reference evidence="1 2" key="1">
    <citation type="submission" date="2020-04" db="EMBL/GenBank/DDBJ databases">
        <title>MicrobeNet Type strains.</title>
        <authorList>
            <person name="Nicholson A.C."/>
        </authorList>
    </citation>
    <scope>NUCLEOTIDE SEQUENCE [LARGE SCALE GENOMIC DNA]</scope>
    <source>
        <strain evidence="1 2">DSM 44956</strain>
    </source>
</reference>
<sequence>MMAERRADSAGSDTVHFWGFAHAETSTAQDAAYTAIMLDPDAERSPILDSAEWLIRRFTRRVWGFGLAYLTVGEIFPGADGVPPDAIQAAEAGLLSERATADPMCAATIFDARARAYTALTYTHLPELGPTPTWVNDTRAATDAWVTLFDQRAVAAHVWAAAITLDPRTNHAAITRLRSH</sequence>
<protein>
    <submittedName>
        <fullName evidence="1">Uncharacterized protein</fullName>
    </submittedName>
</protein>
<evidence type="ECO:0000313" key="2">
    <source>
        <dbReference type="Proteomes" id="UP000540698"/>
    </source>
</evidence>
<evidence type="ECO:0000313" key="1">
    <source>
        <dbReference type="EMBL" id="NKY27550.1"/>
    </source>
</evidence>
<comment type="caution">
    <text evidence="1">The sequence shown here is derived from an EMBL/GenBank/DDBJ whole genome shotgun (WGS) entry which is preliminary data.</text>
</comment>
<accession>A0A7X6R3J9</accession>
<dbReference type="Proteomes" id="UP000540698">
    <property type="component" value="Unassembled WGS sequence"/>
</dbReference>
<dbReference type="RefSeq" id="WP_062976142.1">
    <property type="nucleotide sequence ID" value="NZ_JAAXOS010000007.1"/>
</dbReference>
<keyword evidence="2" id="KW-1185">Reference proteome</keyword>